<proteinExistence type="predicted"/>
<reference evidence="1 2" key="1">
    <citation type="submission" date="2008-10" db="EMBL/GenBank/DDBJ databases">
        <title>Draft genome sequence of Bifidobacterium catenulatum (DSM 16992).</title>
        <authorList>
            <person name="Sudarsanam P."/>
            <person name="Ley R."/>
            <person name="Guruge J."/>
            <person name="Turnbaugh P.J."/>
            <person name="Mahowald M."/>
            <person name="Liep D."/>
            <person name="Gordon J."/>
        </authorList>
    </citation>
    <scope>NUCLEOTIDE SEQUENCE [LARGE SCALE GENOMIC DNA]</scope>
    <source>
        <strain evidence="1 2">DSM 16992</strain>
    </source>
</reference>
<reference evidence="1 2" key="2">
    <citation type="submission" date="2008-10" db="EMBL/GenBank/DDBJ databases">
        <authorList>
            <person name="Fulton L."/>
            <person name="Clifton S."/>
            <person name="Fulton B."/>
            <person name="Xu J."/>
            <person name="Minx P."/>
            <person name="Pepin K.H."/>
            <person name="Johnson M."/>
            <person name="Bhonagiri V."/>
            <person name="Nash W.E."/>
            <person name="Mardis E.R."/>
            <person name="Wilson R.K."/>
        </authorList>
    </citation>
    <scope>NUCLEOTIDE SEQUENCE [LARGE SCALE GENOMIC DNA]</scope>
    <source>
        <strain evidence="1 2">DSM 16992</strain>
    </source>
</reference>
<sequence length="51" mass="5843">MEQAKVWTINAFDARACSHRGQTFFLHAYMPCLRREDDTMEASLPPTKGGR</sequence>
<comment type="caution">
    <text evidence="1">The sequence shown here is derived from an EMBL/GenBank/DDBJ whole genome shotgun (WGS) entry which is preliminary data.</text>
</comment>
<protein>
    <submittedName>
        <fullName evidence="1">Uncharacterized protein</fullName>
    </submittedName>
</protein>
<accession>B6XTL4</accession>
<dbReference type="EMBL" id="ABXY01000011">
    <property type="protein sequence ID" value="EEB21808.1"/>
    <property type="molecule type" value="Genomic_DNA"/>
</dbReference>
<name>B6XTL4_9BIFI</name>
<evidence type="ECO:0000313" key="1">
    <source>
        <dbReference type="EMBL" id="EEB21808.1"/>
    </source>
</evidence>
<dbReference type="AlphaFoldDB" id="B6XTL4"/>
<gene>
    <name evidence="1" type="ORF">BIFCAT_00772</name>
</gene>
<organism evidence="1 2">
    <name type="scientific">Bifidobacterium catenulatum DSM 16992 = JCM 1194 = LMG 11043</name>
    <dbReference type="NCBI Taxonomy" id="566552"/>
    <lineage>
        <taxon>Bacteria</taxon>
        <taxon>Bacillati</taxon>
        <taxon>Actinomycetota</taxon>
        <taxon>Actinomycetes</taxon>
        <taxon>Bifidobacteriales</taxon>
        <taxon>Bifidobacteriaceae</taxon>
        <taxon>Bifidobacterium</taxon>
    </lineage>
</organism>
<dbReference type="Proteomes" id="UP000003882">
    <property type="component" value="Unassembled WGS sequence"/>
</dbReference>
<evidence type="ECO:0000313" key="2">
    <source>
        <dbReference type="Proteomes" id="UP000003882"/>
    </source>
</evidence>